<reference evidence="5" key="1">
    <citation type="journal article" date="2016" name="Nat. Commun.">
        <title>The Gonium pectorale genome demonstrates co-option of cell cycle regulation during the evolution of multicellularity.</title>
        <authorList>
            <person name="Hanschen E.R."/>
            <person name="Marriage T.N."/>
            <person name="Ferris P.J."/>
            <person name="Hamaji T."/>
            <person name="Toyoda A."/>
            <person name="Fujiyama A."/>
            <person name="Neme R."/>
            <person name="Noguchi H."/>
            <person name="Minakuchi Y."/>
            <person name="Suzuki M."/>
            <person name="Kawai-Toyooka H."/>
            <person name="Smith D.R."/>
            <person name="Sparks H."/>
            <person name="Anderson J."/>
            <person name="Bakaric R."/>
            <person name="Luria V."/>
            <person name="Karger A."/>
            <person name="Kirschner M.W."/>
            <person name="Durand P.M."/>
            <person name="Michod R.E."/>
            <person name="Nozaki H."/>
            <person name="Olson B.J."/>
        </authorList>
    </citation>
    <scope>NUCLEOTIDE SEQUENCE [LARGE SCALE GENOMIC DNA]</scope>
    <source>
        <strain evidence="5">NIES-2863</strain>
    </source>
</reference>
<evidence type="ECO:0000313" key="5">
    <source>
        <dbReference type="Proteomes" id="UP000075714"/>
    </source>
</evidence>
<dbReference type="PANTHER" id="PTHR13018">
    <property type="entry name" value="PROBABLE MEMBRANE PROTEIN DUF221-RELATED"/>
    <property type="match status" value="1"/>
</dbReference>
<protein>
    <recommendedName>
        <fullName evidence="3">CSC1/OSCA1-like N-terminal transmembrane domain-containing protein</fullName>
    </recommendedName>
</protein>
<organism evidence="4 5">
    <name type="scientific">Gonium pectorale</name>
    <name type="common">Green alga</name>
    <dbReference type="NCBI Taxonomy" id="33097"/>
    <lineage>
        <taxon>Eukaryota</taxon>
        <taxon>Viridiplantae</taxon>
        <taxon>Chlorophyta</taxon>
        <taxon>core chlorophytes</taxon>
        <taxon>Chlorophyceae</taxon>
        <taxon>CS clade</taxon>
        <taxon>Chlamydomonadales</taxon>
        <taxon>Volvocaceae</taxon>
        <taxon>Gonium</taxon>
    </lineage>
</organism>
<evidence type="ECO:0000256" key="1">
    <source>
        <dbReference type="SAM" id="MobiDB-lite"/>
    </source>
</evidence>
<feature type="region of interest" description="Disordered" evidence="1">
    <location>
        <begin position="310"/>
        <end position="331"/>
    </location>
</feature>
<dbReference type="PANTHER" id="PTHR13018:SF5">
    <property type="entry name" value="RE44586P"/>
    <property type="match status" value="1"/>
</dbReference>
<feature type="region of interest" description="Disordered" evidence="1">
    <location>
        <begin position="507"/>
        <end position="538"/>
    </location>
</feature>
<dbReference type="GO" id="GO:0005886">
    <property type="term" value="C:plasma membrane"/>
    <property type="evidence" value="ECO:0007669"/>
    <property type="project" value="TreeGrafter"/>
</dbReference>
<feature type="compositionally biased region" description="Gly residues" evidence="1">
    <location>
        <begin position="377"/>
        <end position="388"/>
    </location>
</feature>
<proteinExistence type="predicted"/>
<keyword evidence="5" id="KW-1185">Reference proteome</keyword>
<dbReference type="AlphaFoldDB" id="A0A150GBW8"/>
<dbReference type="GO" id="GO:0005227">
    <property type="term" value="F:calcium-activated cation channel activity"/>
    <property type="evidence" value="ECO:0007669"/>
    <property type="project" value="InterPro"/>
</dbReference>
<feature type="transmembrane region" description="Helical" evidence="2">
    <location>
        <begin position="20"/>
        <end position="43"/>
    </location>
</feature>
<gene>
    <name evidence="4" type="ORF">GPECTOR_36g7</name>
</gene>
<evidence type="ECO:0000313" key="4">
    <source>
        <dbReference type="EMBL" id="KXZ47346.1"/>
    </source>
</evidence>
<evidence type="ECO:0000256" key="2">
    <source>
        <dbReference type="SAM" id="Phobius"/>
    </source>
</evidence>
<feature type="region of interest" description="Disordered" evidence="1">
    <location>
        <begin position="377"/>
        <end position="396"/>
    </location>
</feature>
<dbReference type="OrthoDB" id="1689567at2759"/>
<keyword evidence="2" id="KW-0812">Transmembrane</keyword>
<dbReference type="InterPro" id="IPR032880">
    <property type="entry name" value="CSC1/OSCA1-like_N"/>
</dbReference>
<feature type="transmembrane region" description="Helical" evidence="2">
    <location>
        <begin position="158"/>
        <end position="180"/>
    </location>
</feature>
<feature type="transmembrane region" description="Helical" evidence="2">
    <location>
        <begin position="103"/>
        <end position="127"/>
    </location>
</feature>
<feature type="region of interest" description="Disordered" evidence="1">
    <location>
        <begin position="206"/>
        <end position="230"/>
    </location>
</feature>
<name>A0A150GBW8_GONPE</name>
<dbReference type="EMBL" id="LSYV01000037">
    <property type="protein sequence ID" value="KXZ47346.1"/>
    <property type="molecule type" value="Genomic_DNA"/>
</dbReference>
<comment type="caution">
    <text evidence="4">The sequence shown here is derived from an EMBL/GenBank/DDBJ whole genome shotgun (WGS) entry which is preliminary data.</text>
</comment>
<keyword evidence="2" id="KW-1133">Transmembrane helix</keyword>
<sequence length="556" mass="56829">MSSPSAFEFPYVVSDVQLKTSALLNFVMGMAFLLVFVALRGSLRSVGGVYQRRRELADLFLQPPALLLGGLRQAWSWATVVLCMSDADIVRTAGFDALLLNRVILMGLQIFTVLTALSVCLLLPTYYSFDDVVSHRLHRTNVAQLSRTTISNLPPGHAILWLPALAAYAVTGYCCWVLLVHCQSYAELRMAYMLCLDAAGAQPYQERRPRLTPRPAPPPPAGTLPPRGALVGSLGSLGSSQLPGSAAGSAASLTALLQLHQATGGQYVNGGGGGAAATATDSPATNGYAAGGDGAAGAGTGLTRLWPSPSAASLSGAGSGAMPSPAATTPVAAGSGRLSGALLLQPASGSAPALARLSYGSAVVAAAVSVLGVEAGSSGGGGAGGPAHGSGSFAGPHPAAEVLQRLRQRLRLVAPWLRHEVVGAVERAARHKAVDNLVAWVSPTRMLAKDREDWARQQLAVDRDPDPCLPPVASGHPPPATAAHAGLLVAAEDMIMALSGRAADAAAGDGGWDAGWDSDDGGGSGGVGAERPWTAGGQQPLVVGRCNARLRQLVKV</sequence>
<dbReference type="InterPro" id="IPR045122">
    <property type="entry name" value="Csc1-like"/>
</dbReference>
<feature type="domain" description="CSC1/OSCA1-like N-terminal transmembrane" evidence="3">
    <location>
        <begin position="18"/>
        <end position="179"/>
    </location>
</feature>
<feature type="compositionally biased region" description="Pro residues" evidence="1">
    <location>
        <begin position="212"/>
        <end position="223"/>
    </location>
</feature>
<dbReference type="Pfam" id="PF13967">
    <property type="entry name" value="RSN1_TM"/>
    <property type="match status" value="1"/>
</dbReference>
<dbReference type="Proteomes" id="UP000075714">
    <property type="component" value="Unassembled WGS sequence"/>
</dbReference>
<evidence type="ECO:0000259" key="3">
    <source>
        <dbReference type="Pfam" id="PF13967"/>
    </source>
</evidence>
<accession>A0A150GBW8</accession>
<keyword evidence="2" id="KW-0472">Membrane</keyword>